<organism evidence="4">
    <name type="scientific">marine sediment metagenome</name>
    <dbReference type="NCBI Taxonomy" id="412755"/>
    <lineage>
        <taxon>unclassified sequences</taxon>
        <taxon>metagenomes</taxon>
        <taxon>ecological metagenomes</taxon>
    </lineage>
</organism>
<dbReference type="PROSITE" id="PS01173">
    <property type="entry name" value="LIPASE_GDXG_HIS"/>
    <property type="match status" value="1"/>
</dbReference>
<comment type="caution">
    <text evidence="4">The sequence shown here is derived from an EMBL/GenBank/DDBJ whole genome shotgun (WGS) entry which is preliminary data.</text>
</comment>
<dbReference type="GO" id="GO:0016787">
    <property type="term" value="F:hydrolase activity"/>
    <property type="evidence" value="ECO:0007669"/>
    <property type="project" value="UniProtKB-KW"/>
</dbReference>
<gene>
    <name evidence="4" type="ORF">S12H4_37460</name>
</gene>
<dbReference type="SUPFAM" id="SSF53474">
    <property type="entry name" value="alpha/beta-Hydrolases"/>
    <property type="match status" value="1"/>
</dbReference>
<feature type="non-terminal residue" evidence="4">
    <location>
        <position position="195"/>
    </location>
</feature>
<dbReference type="Gene3D" id="3.40.50.1820">
    <property type="entry name" value="alpha/beta hydrolase"/>
    <property type="match status" value="1"/>
</dbReference>
<proteinExistence type="inferred from homology"/>
<name>X1T2J4_9ZZZZ</name>
<dbReference type="EMBL" id="BARW01022446">
    <property type="protein sequence ID" value="GAI99522.1"/>
    <property type="molecule type" value="Genomic_DNA"/>
</dbReference>
<sequence>MDIYVPDKAVKPMPVIIWVHGGGWKGGSKSGISRPVGVLSRGYALVSVEYRLSGETIWPAQIEDCKAAVRWTRANAGKYGLDPDRIGAWGSSAGGHLVAMMGTAGNVEKFDTHKKYAGFSARVQAVCDWFGPTDFVQMDAHRPEGARLVHDDPDSPESRLVGGPIRKEPYLSVCADANPINYVTKDDPPILIMHG</sequence>
<dbReference type="InterPro" id="IPR002168">
    <property type="entry name" value="Lipase_GDXG_HIS_AS"/>
</dbReference>
<keyword evidence="2" id="KW-0378">Hydrolase</keyword>
<dbReference type="InterPro" id="IPR049492">
    <property type="entry name" value="BD-FAE-like_dom"/>
</dbReference>
<dbReference type="Pfam" id="PF20434">
    <property type="entry name" value="BD-FAE"/>
    <property type="match status" value="1"/>
</dbReference>
<evidence type="ECO:0000259" key="3">
    <source>
        <dbReference type="Pfam" id="PF20434"/>
    </source>
</evidence>
<dbReference type="InterPro" id="IPR050300">
    <property type="entry name" value="GDXG_lipolytic_enzyme"/>
</dbReference>
<accession>X1T2J4</accession>
<dbReference type="PANTHER" id="PTHR48081:SF13">
    <property type="entry name" value="ALPHA_BETA HYDROLASE"/>
    <property type="match status" value="1"/>
</dbReference>
<reference evidence="4" key="1">
    <citation type="journal article" date="2014" name="Front. Microbiol.">
        <title>High frequency of phylogenetically diverse reductive dehalogenase-homologous genes in deep subseafloor sedimentary metagenomes.</title>
        <authorList>
            <person name="Kawai M."/>
            <person name="Futagami T."/>
            <person name="Toyoda A."/>
            <person name="Takaki Y."/>
            <person name="Nishi S."/>
            <person name="Hori S."/>
            <person name="Arai W."/>
            <person name="Tsubouchi T."/>
            <person name="Morono Y."/>
            <person name="Uchiyama I."/>
            <person name="Ito T."/>
            <person name="Fujiyama A."/>
            <person name="Inagaki F."/>
            <person name="Takami H."/>
        </authorList>
    </citation>
    <scope>NUCLEOTIDE SEQUENCE</scope>
    <source>
        <strain evidence="4">Expedition CK06-06</strain>
    </source>
</reference>
<evidence type="ECO:0000313" key="4">
    <source>
        <dbReference type="EMBL" id="GAI99522.1"/>
    </source>
</evidence>
<evidence type="ECO:0000256" key="1">
    <source>
        <dbReference type="ARBA" id="ARBA00010515"/>
    </source>
</evidence>
<evidence type="ECO:0000256" key="2">
    <source>
        <dbReference type="ARBA" id="ARBA00022801"/>
    </source>
</evidence>
<feature type="domain" description="BD-FAE-like" evidence="3">
    <location>
        <begin position="1"/>
        <end position="195"/>
    </location>
</feature>
<dbReference type="InterPro" id="IPR029058">
    <property type="entry name" value="AB_hydrolase_fold"/>
</dbReference>
<dbReference type="AlphaFoldDB" id="X1T2J4"/>
<protein>
    <recommendedName>
        <fullName evidence="3">BD-FAE-like domain-containing protein</fullName>
    </recommendedName>
</protein>
<comment type="similarity">
    <text evidence="1">Belongs to the 'GDXG' lipolytic enzyme family.</text>
</comment>
<dbReference type="PANTHER" id="PTHR48081">
    <property type="entry name" value="AB HYDROLASE SUPERFAMILY PROTEIN C4A8.06C"/>
    <property type="match status" value="1"/>
</dbReference>